<evidence type="ECO:0000256" key="1">
    <source>
        <dbReference type="ARBA" id="ARBA00023172"/>
    </source>
</evidence>
<sequence length="706" mass="79725">MPQVRTYISTLLRTISTRSWPRRLISSGTEARSDPMPSSHIPEVPSRQAPGPGAEQRPPLPLINGPWSQDEWAILDIPGRRLRMSSGVCAVVDCLGPRYAGDGQVSLCHGHFWRWKRDNEPPVGDWAVRPHRPVMKKNLPLSVRSVKFSDLPPAAAEEIRYVFGFKLTNGDWTPIPALRKCLELLFQLILTKDAWSFTDRRFEDWILIARQLYPGANITFERSIAPYLRTFFSTLNRGLITDPWAEDVWLWKGMFDRVMGAEAYTTHMNINWSRITQDWLREPLKAHARQSLQASTRTWGTIGTWCDGFSKLSSHLALMNLAEPELLTRTVFLGFLEEQRARYGDSGNLRQRVNTTAQVLMNLKLEGFQPRLASEIYLRSGENPAIRIRSPRPWPKDTITQIESRILESDRTDPQIRLMLRFCRWAGPRVSELVSLPIDSLMENGKGGYWVEYWMPKVSRVRRFPIVQELGQELATEALAVRSLFGPTTTLLFPSLSRSNLSAGVARPWSASGFRINVRSIFIENGILSSAITGELISGADIHRFRHNIGTELLDAGWTQGQVMEFLGHDSPTMTSAYAKILDETLNRKTDEFHRMVQAERAAAGIAHTDPRVERLREMLTAVLPAGYCALPANKACVVRENPCLTCSFHVPGNGEFDASRSTYRAQLERRIVEATDAGQDAIKEINTRILSALDGSAPSIDRSNP</sequence>
<protein>
    <submittedName>
        <fullName evidence="4">Site-specific integrase</fullName>
    </submittedName>
</protein>
<evidence type="ECO:0000259" key="3">
    <source>
        <dbReference type="PROSITE" id="PS51898"/>
    </source>
</evidence>
<dbReference type="CDD" id="cd00397">
    <property type="entry name" value="DNA_BRE_C"/>
    <property type="match status" value="1"/>
</dbReference>
<accession>A0A4R8ZKF2</accession>
<evidence type="ECO:0000256" key="2">
    <source>
        <dbReference type="SAM" id="MobiDB-lite"/>
    </source>
</evidence>
<dbReference type="EMBL" id="SOGT01000002">
    <property type="protein sequence ID" value="TFD28645.1"/>
    <property type="molecule type" value="Genomic_DNA"/>
</dbReference>
<keyword evidence="1" id="KW-0233">DNA recombination</keyword>
<dbReference type="InterPro" id="IPR013762">
    <property type="entry name" value="Integrase-like_cat_sf"/>
</dbReference>
<dbReference type="OrthoDB" id="8421690at2"/>
<dbReference type="Pfam" id="PF00589">
    <property type="entry name" value="Phage_integrase"/>
    <property type="match status" value="1"/>
</dbReference>
<dbReference type="GO" id="GO:0006310">
    <property type="term" value="P:DNA recombination"/>
    <property type="evidence" value="ECO:0007669"/>
    <property type="project" value="UniProtKB-KW"/>
</dbReference>
<feature type="region of interest" description="Disordered" evidence="2">
    <location>
        <begin position="28"/>
        <end position="65"/>
    </location>
</feature>
<dbReference type="AlphaFoldDB" id="A0A4R8ZKF2"/>
<comment type="caution">
    <text evidence="4">The sequence shown here is derived from an EMBL/GenBank/DDBJ whole genome shotgun (WGS) entry which is preliminary data.</text>
</comment>
<name>A0A4R8ZKF2_9MICO</name>
<feature type="domain" description="Tyr recombinase" evidence="3">
    <location>
        <begin position="389"/>
        <end position="591"/>
    </location>
</feature>
<dbReference type="PROSITE" id="PS51898">
    <property type="entry name" value="TYR_RECOMBINASE"/>
    <property type="match status" value="1"/>
</dbReference>
<keyword evidence="5" id="KW-1185">Reference proteome</keyword>
<gene>
    <name evidence="4" type="ORF">E3T27_01775</name>
</gene>
<organism evidence="4 5">
    <name type="scientific">Cryobacterium lyxosi</name>
    <dbReference type="NCBI Taxonomy" id="1259228"/>
    <lineage>
        <taxon>Bacteria</taxon>
        <taxon>Bacillati</taxon>
        <taxon>Actinomycetota</taxon>
        <taxon>Actinomycetes</taxon>
        <taxon>Micrococcales</taxon>
        <taxon>Microbacteriaceae</taxon>
        <taxon>Cryobacterium</taxon>
    </lineage>
</organism>
<dbReference type="Proteomes" id="UP000298424">
    <property type="component" value="Unassembled WGS sequence"/>
</dbReference>
<dbReference type="Gene3D" id="1.10.443.10">
    <property type="entry name" value="Intergrase catalytic core"/>
    <property type="match status" value="1"/>
</dbReference>
<proteinExistence type="predicted"/>
<dbReference type="SUPFAM" id="SSF56349">
    <property type="entry name" value="DNA breaking-rejoining enzymes"/>
    <property type="match status" value="1"/>
</dbReference>
<dbReference type="InterPro" id="IPR011010">
    <property type="entry name" value="DNA_brk_join_enz"/>
</dbReference>
<reference evidence="4 5" key="1">
    <citation type="submission" date="2019-03" db="EMBL/GenBank/DDBJ databases">
        <title>Genomics of glacier-inhabiting Cryobacterium strains.</title>
        <authorList>
            <person name="Liu Q."/>
            <person name="Xin Y.-H."/>
        </authorList>
    </citation>
    <scope>NUCLEOTIDE SEQUENCE [LARGE SCALE GENOMIC DNA]</scope>
    <source>
        <strain evidence="4 5">TMT1-1</strain>
    </source>
</reference>
<evidence type="ECO:0000313" key="4">
    <source>
        <dbReference type="EMBL" id="TFD28645.1"/>
    </source>
</evidence>
<dbReference type="InterPro" id="IPR002104">
    <property type="entry name" value="Integrase_catalytic"/>
</dbReference>
<dbReference type="GO" id="GO:0015074">
    <property type="term" value="P:DNA integration"/>
    <property type="evidence" value="ECO:0007669"/>
    <property type="project" value="InterPro"/>
</dbReference>
<evidence type="ECO:0000313" key="5">
    <source>
        <dbReference type="Proteomes" id="UP000298424"/>
    </source>
</evidence>
<dbReference type="GO" id="GO:0003677">
    <property type="term" value="F:DNA binding"/>
    <property type="evidence" value="ECO:0007669"/>
    <property type="project" value="InterPro"/>
</dbReference>